<dbReference type="SMART" id="SM00465">
    <property type="entry name" value="GIYc"/>
    <property type="match status" value="1"/>
</dbReference>
<keyword evidence="3" id="KW-0540">Nuclease</keyword>
<evidence type="ECO:0000313" key="4">
    <source>
        <dbReference type="Proteomes" id="UP000244223"/>
    </source>
</evidence>
<dbReference type="Proteomes" id="UP000244223">
    <property type="component" value="Unassembled WGS sequence"/>
</dbReference>
<comment type="similarity">
    <text evidence="1">Belongs to the UPF0213 family.</text>
</comment>
<dbReference type="InterPro" id="IPR000305">
    <property type="entry name" value="GIY-YIG_endonuc"/>
</dbReference>
<dbReference type="OrthoDB" id="9807770at2"/>
<dbReference type="AlphaFoldDB" id="A0A2T5IYB1"/>
<dbReference type="GO" id="GO:0004519">
    <property type="term" value="F:endonuclease activity"/>
    <property type="evidence" value="ECO:0007669"/>
    <property type="project" value="UniProtKB-KW"/>
</dbReference>
<dbReference type="PANTHER" id="PTHR34477:SF1">
    <property type="entry name" value="UPF0213 PROTEIN YHBQ"/>
    <property type="match status" value="1"/>
</dbReference>
<reference evidence="3 4" key="1">
    <citation type="submission" date="2018-04" db="EMBL/GenBank/DDBJ databases">
        <title>Genomic Encyclopedia of Archaeal and Bacterial Type Strains, Phase II (KMG-II): from individual species to whole genera.</title>
        <authorList>
            <person name="Goeker M."/>
        </authorList>
    </citation>
    <scope>NUCLEOTIDE SEQUENCE [LARGE SCALE GENOMIC DNA]</scope>
    <source>
        <strain evidence="3 4">DSM 5822</strain>
    </source>
</reference>
<dbReference type="InterPro" id="IPR035901">
    <property type="entry name" value="GIY-YIG_endonuc_sf"/>
</dbReference>
<gene>
    <name evidence="3" type="ORF">C8N29_10915</name>
</gene>
<dbReference type="InterPro" id="IPR050190">
    <property type="entry name" value="UPF0213_domain"/>
</dbReference>
<dbReference type="Pfam" id="PF01541">
    <property type="entry name" value="GIY-YIG"/>
    <property type="match status" value="1"/>
</dbReference>
<evidence type="ECO:0000256" key="1">
    <source>
        <dbReference type="ARBA" id="ARBA00007435"/>
    </source>
</evidence>
<dbReference type="EMBL" id="QAON01000009">
    <property type="protein sequence ID" value="PTQ88994.1"/>
    <property type="molecule type" value="Genomic_DNA"/>
</dbReference>
<evidence type="ECO:0000259" key="2">
    <source>
        <dbReference type="PROSITE" id="PS50164"/>
    </source>
</evidence>
<comment type="caution">
    <text evidence="3">The sequence shown here is derived from an EMBL/GenBank/DDBJ whole genome shotgun (WGS) entry which is preliminary data.</text>
</comment>
<protein>
    <submittedName>
        <fullName evidence="3">Putative endonuclease</fullName>
    </submittedName>
</protein>
<sequence>MWFCYMVRCADNSLYTGITTQLERRLTQHNGLLAGGARYTQSRRPVTLVYVESHADRRLASQREYQLKQLSKSSKETLVQQAKLALKR</sequence>
<keyword evidence="3" id="KW-0255">Endonuclease</keyword>
<dbReference type="CDD" id="cd10456">
    <property type="entry name" value="GIY-YIG_UPF0213"/>
    <property type="match status" value="1"/>
</dbReference>
<evidence type="ECO:0000313" key="3">
    <source>
        <dbReference type="EMBL" id="PTQ88994.1"/>
    </source>
</evidence>
<proteinExistence type="inferred from homology"/>
<dbReference type="PROSITE" id="PS50164">
    <property type="entry name" value="GIY_YIG"/>
    <property type="match status" value="1"/>
</dbReference>
<dbReference type="PANTHER" id="PTHR34477">
    <property type="entry name" value="UPF0213 PROTEIN YHBQ"/>
    <property type="match status" value="1"/>
</dbReference>
<organism evidence="3 4">
    <name type="scientific">Agitococcus lubricus</name>
    <dbReference type="NCBI Taxonomy" id="1077255"/>
    <lineage>
        <taxon>Bacteria</taxon>
        <taxon>Pseudomonadati</taxon>
        <taxon>Pseudomonadota</taxon>
        <taxon>Gammaproteobacteria</taxon>
        <taxon>Moraxellales</taxon>
        <taxon>Moraxellaceae</taxon>
        <taxon>Agitococcus</taxon>
    </lineage>
</organism>
<keyword evidence="3" id="KW-0378">Hydrolase</keyword>
<feature type="domain" description="GIY-YIG" evidence="2">
    <location>
        <begin position="1"/>
        <end position="77"/>
    </location>
</feature>
<dbReference type="SUPFAM" id="SSF82771">
    <property type="entry name" value="GIY-YIG endonuclease"/>
    <property type="match status" value="1"/>
</dbReference>
<name>A0A2T5IYB1_9GAMM</name>
<dbReference type="RefSeq" id="WP_107865912.1">
    <property type="nucleotide sequence ID" value="NZ_QAON01000009.1"/>
</dbReference>
<accession>A0A2T5IYB1</accession>
<dbReference type="Gene3D" id="3.40.1440.10">
    <property type="entry name" value="GIY-YIG endonuclease"/>
    <property type="match status" value="1"/>
</dbReference>
<keyword evidence="4" id="KW-1185">Reference proteome</keyword>